<feature type="chain" id="PRO_5043777515" evidence="1">
    <location>
        <begin position="23"/>
        <end position="72"/>
    </location>
</feature>
<dbReference type="EMBL" id="JBEDUW010000004">
    <property type="protein sequence ID" value="KAK9932881.1"/>
    <property type="molecule type" value="Genomic_DNA"/>
</dbReference>
<reference evidence="2 3" key="1">
    <citation type="journal article" date="2023" name="G3 (Bethesda)">
        <title>A chromosome-length genome assembly and annotation of blackberry (Rubus argutus, cv. 'Hillquist').</title>
        <authorList>
            <person name="Bruna T."/>
            <person name="Aryal R."/>
            <person name="Dudchenko O."/>
            <person name="Sargent D.J."/>
            <person name="Mead D."/>
            <person name="Buti M."/>
            <person name="Cavallini A."/>
            <person name="Hytonen T."/>
            <person name="Andres J."/>
            <person name="Pham M."/>
            <person name="Weisz D."/>
            <person name="Mascagni F."/>
            <person name="Usai G."/>
            <person name="Natali L."/>
            <person name="Bassil N."/>
            <person name="Fernandez G.E."/>
            <person name="Lomsadze A."/>
            <person name="Armour M."/>
            <person name="Olukolu B."/>
            <person name="Poorten T."/>
            <person name="Britton C."/>
            <person name="Davik J."/>
            <person name="Ashrafi H."/>
            <person name="Aiden E.L."/>
            <person name="Borodovsky M."/>
            <person name="Worthington M."/>
        </authorList>
    </citation>
    <scope>NUCLEOTIDE SEQUENCE [LARGE SCALE GENOMIC DNA]</scope>
    <source>
        <strain evidence="2">PI 553951</strain>
    </source>
</reference>
<dbReference type="AlphaFoldDB" id="A0AAW1X7B0"/>
<dbReference type="Proteomes" id="UP001457282">
    <property type="component" value="Unassembled WGS sequence"/>
</dbReference>
<feature type="signal peptide" evidence="1">
    <location>
        <begin position="1"/>
        <end position="22"/>
    </location>
</feature>
<organism evidence="2 3">
    <name type="scientific">Rubus argutus</name>
    <name type="common">Southern blackberry</name>
    <dbReference type="NCBI Taxonomy" id="59490"/>
    <lineage>
        <taxon>Eukaryota</taxon>
        <taxon>Viridiplantae</taxon>
        <taxon>Streptophyta</taxon>
        <taxon>Embryophyta</taxon>
        <taxon>Tracheophyta</taxon>
        <taxon>Spermatophyta</taxon>
        <taxon>Magnoliopsida</taxon>
        <taxon>eudicotyledons</taxon>
        <taxon>Gunneridae</taxon>
        <taxon>Pentapetalae</taxon>
        <taxon>rosids</taxon>
        <taxon>fabids</taxon>
        <taxon>Rosales</taxon>
        <taxon>Rosaceae</taxon>
        <taxon>Rosoideae</taxon>
        <taxon>Rosoideae incertae sedis</taxon>
        <taxon>Rubus</taxon>
    </lineage>
</organism>
<evidence type="ECO:0000313" key="3">
    <source>
        <dbReference type="Proteomes" id="UP001457282"/>
    </source>
</evidence>
<name>A0AAW1X7B0_RUBAR</name>
<evidence type="ECO:0000313" key="2">
    <source>
        <dbReference type="EMBL" id="KAK9932881.1"/>
    </source>
</evidence>
<comment type="caution">
    <text evidence="2">The sequence shown here is derived from an EMBL/GenBank/DDBJ whole genome shotgun (WGS) entry which is preliminary data.</text>
</comment>
<keyword evidence="1" id="KW-0732">Signal</keyword>
<protein>
    <submittedName>
        <fullName evidence="2">Uncharacterized protein</fullName>
    </submittedName>
</protein>
<evidence type="ECO:0000256" key="1">
    <source>
        <dbReference type="SAM" id="SignalP"/>
    </source>
</evidence>
<accession>A0AAW1X7B0</accession>
<gene>
    <name evidence="2" type="ORF">M0R45_020102</name>
</gene>
<proteinExistence type="predicted"/>
<sequence length="72" mass="8008">MSSLGGLVIFLSSFLCLFFCEALIFRICAQNMVDSESLQKVMASQGIRALVTDLSMVHQRMSNMRKEAMSSP</sequence>
<keyword evidence="3" id="KW-1185">Reference proteome</keyword>